<gene>
    <name evidence="1" type="ORF">HPB51_008512</name>
</gene>
<dbReference type="SUPFAM" id="SSF52047">
    <property type="entry name" value="RNI-like"/>
    <property type="match status" value="1"/>
</dbReference>
<reference evidence="1" key="1">
    <citation type="journal article" date="2020" name="Cell">
        <title>Large-Scale Comparative Analyses of Tick Genomes Elucidate Their Genetic Diversity and Vector Capacities.</title>
        <authorList>
            <consortium name="Tick Genome and Microbiome Consortium (TIGMIC)"/>
            <person name="Jia N."/>
            <person name="Wang J."/>
            <person name="Shi W."/>
            <person name="Du L."/>
            <person name="Sun Y."/>
            <person name="Zhan W."/>
            <person name="Jiang J.F."/>
            <person name="Wang Q."/>
            <person name="Zhang B."/>
            <person name="Ji P."/>
            <person name="Bell-Sakyi L."/>
            <person name="Cui X.M."/>
            <person name="Yuan T.T."/>
            <person name="Jiang B.G."/>
            <person name="Yang W.F."/>
            <person name="Lam T.T."/>
            <person name="Chang Q.C."/>
            <person name="Ding S.J."/>
            <person name="Wang X.J."/>
            <person name="Zhu J.G."/>
            <person name="Ruan X.D."/>
            <person name="Zhao L."/>
            <person name="Wei J.T."/>
            <person name="Ye R.Z."/>
            <person name="Que T.C."/>
            <person name="Du C.H."/>
            <person name="Zhou Y.H."/>
            <person name="Cheng J.X."/>
            <person name="Dai P.F."/>
            <person name="Guo W.B."/>
            <person name="Han X.H."/>
            <person name="Huang E.J."/>
            <person name="Li L.F."/>
            <person name="Wei W."/>
            <person name="Gao Y.C."/>
            <person name="Liu J.Z."/>
            <person name="Shao H.Z."/>
            <person name="Wang X."/>
            <person name="Wang C.C."/>
            <person name="Yang T.C."/>
            <person name="Huo Q.B."/>
            <person name="Li W."/>
            <person name="Chen H.Y."/>
            <person name="Chen S.E."/>
            <person name="Zhou L.G."/>
            <person name="Ni X.B."/>
            <person name="Tian J.H."/>
            <person name="Sheng Y."/>
            <person name="Liu T."/>
            <person name="Pan Y.S."/>
            <person name="Xia L.Y."/>
            <person name="Li J."/>
            <person name="Zhao F."/>
            <person name="Cao W.C."/>
        </authorList>
    </citation>
    <scope>NUCLEOTIDE SEQUENCE</scope>
    <source>
        <strain evidence="1">Rmic-2018</strain>
    </source>
</reference>
<keyword evidence="2" id="KW-1185">Reference proteome</keyword>
<organism evidence="1 2">
    <name type="scientific">Rhipicephalus microplus</name>
    <name type="common">Cattle tick</name>
    <name type="synonym">Boophilus microplus</name>
    <dbReference type="NCBI Taxonomy" id="6941"/>
    <lineage>
        <taxon>Eukaryota</taxon>
        <taxon>Metazoa</taxon>
        <taxon>Ecdysozoa</taxon>
        <taxon>Arthropoda</taxon>
        <taxon>Chelicerata</taxon>
        <taxon>Arachnida</taxon>
        <taxon>Acari</taxon>
        <taxon>Parasitiformes</taxon>
        <taxon>Ixodida</taxon>
        <taxon>Ixodoidea</taxon>
        <taxon>Ixodidae</taxon>
        <taxon>Rhipicephalinae</taxon>
        <taxon>Rhipicephalus</taxon>
        <taxon>Boophilus</taxon>
    </lineage>
</organism>
<evidence type="ECO:0000313" key="1">
    <source>
        <dbReference type="EMBL" id="KAH8037088.1"/>
    </source>
</evidence>
<dbReference type="InterPro" id="IPR032675">
    <property type="entry name" value="LRR_dom_sf"/>
</dbReference>
<accession>A0A9J6EST4</accession>
<protein>
    <submittedName>
        <fullName evidence="1">Uncharacterized protein</fullName>
    </submittedName>
</protein>
<evidence type="ECO:0000313" key="2">
    <source>
        <dbReference type="Proteomes" id="UP000821866"/>
    </source>
</evidence>
<proteinExistence type="predicted"/>
<comment type="caution">
    <text evidence="1">The sequence shown here is derived from an EMBL/GenBank/DDBJ whole genome shotgun (WGS) entry which is preliminary data.</text>
</comment>
<dbReference type="EMBL" id="JABSTU010000002">
    <property type="protein sequence ID" value="KAH8037088.1"/>
    <property type="molecule type" value="Genomic_DNA"/>
</dbReference>
<sequence length="346" mass="39721">MQSSSLRGKSSGINYRAPCTSAEDHPCEIFKNLRFWNTFFWPVGLNLREVHPGQLSLVEISREDMFTLVGQQHQRKATTLLNHLFRYHRCLVTVHLGDHLLIAHHQRLCDALVQSPSLRKLRLRIWSIDPRVLQSFAVALPRLKNLEELECLIYLEENFCEVLSEFLVNAGSLTTFTLWSHLLDAPGGRIIFRGLMRNASITTLSLHLRIDPNGKEIAEYLRENQTLRNLTLTADECATFDQTQTVLRLIICSIFRTTTLSNVRLEKFRMNEANSCLGALLFSKNQSLRDFHMVKGSLYTDAYPPKSALFHPWLAAFRKNKTLKKLTMELSCFSVEQCRSLSLRGA</sequence>
<reference evidence="1" key="2">
    <citation type="submission" date="2021-09" db="EMBL/GenBank/DDBJ databases">
        <authorList>
            <person name="Jia N."/>
            <person name="Wang J."/>
            <person name="Shi W."/>
            <person name="Du L."/>
            <person name="Sun Y."/>
            <person name="Zhan W."/>
            <person name="Jiang J."/>
            <person name="Wang Q."/>
            <person name="Zhang B."/>
            <person name="Ji P."/>
            <person name="Sakyi L.B."/>
            <person name="Cui X."/>
            <person name="Yuan T."/>
            <person name="Jiang B."/>
            <person name="Yang W."/>
            <person name="Lam T.T.-Y."/>
            <person name="Chang Q."/>
            <person name="Ding S."/>
            <person name="Wang X."/>
            <person name="Zhu J."/>
            <person name="Ruan X."/>
            <person name="Zhao L."/>
            <person name="Wei J."/>
            <person name="Que T."/>
            <person name="Du C."/>
            <person name="Cheng J."/>
            <person name="Dai P."/>
            <person name="Han X."/>
            <person name="Huang E."/>
            <person name="Gao Y."/>
            <person name="Liu J."/>
            <person name="Shao H."/>
            <person name="Ye R."/>
            <person name="Li L."/>
            <person name="Wei W."/>
            <person name="Wang X."/>
            <person name="Wang C."/>
            <person name="Huo Q."/>
            <person name="Li W."/>
            <person name="Guo W."/>
            <person name="Chen H."/>
            <person name="Chen S."/>
            <person name="Zhou L."/>
            <person name="Zhou L."/>
            <person name="Ni X."/>
            <person name="Tian J."/>
            <person name="Zhou Y."/>
            <person name="Sheng Y."/>
            <person name="Liu T."/>
            <person name="Pan Y."/>
            <person name="Xia L."/>
            <person name="Li J."/>
            <person name="Zhao F."/>
            <person name="Cao W."/>
        </authorList>
    </citation>
    <scope>NUCLEOTIDE SEQUENCE</scope>
    <source>
        <strain evidence="1">Rmic-2018</strain>
        <tissue evidence="1">Larvae</tissue>
    </source>
</reference>
<name>A0A9J6EST4_RHIMP</name>
<dbReference type="AlphaFoldDB" id="A0A9J6EST4"/>
<dbReference type="Proteomes" id="UP000821866">
    <property type="component" value="Chromosome 10"/>
</dbReference>
<dbReference type="Gene3D" id="3.80.10.10">
    <property type="entry name" value="Ribonuclease Inhibitor"/>
    <property type="match status" value="1"/>
</dbReference>